<name>A0ABR8PYD2_9CLOT</name>
<dbReference type="Gene3D" id="3.40.50.300">
    <property type="entry name" value="P-loop containing nucleotide triphosphate hydrolases"/>
    <property type="match status" value="1"/>
</dbReference>
<dbReference type="PANTHER" id="PTHR42939:SF1">
    <property type="entry name" value="ABC TRANSPORTER ATP-BINDING PROTEIN ALBC-RELATED"/>
    <property type="match status" value="1"/>
</dbReference>
<evidence type="ECO:0000256" key="3">
    <source>
        <dbReference type="ARBA" id="ARBA00022840"/>
    </source>
</evidence>
<keyword evidence="6" id="KW-1185">Reference proteome</keyword>
<evidence type="ECO:0000259" key="4">
    <source>
        <dbReference type="PROSITE" id="PS50893"/>
    </source>
</evidence>
<evidence type="ECO:0000256" key="2">
    <source>
        <dbReference type="ARBA" id="ARBA00022741"/>
    </source>
</evidence>
<keyword evidence="2" id="KW-0547">Nucleotide-binding</keyword>
<keyword evidence="3 5" id="KW-0067">ATP-binding</keyword>
<dbReference type="InterPro" id="IPR003439">
    <property type="entry name" value="ABC_transporter-like_ATP-bd"/>
</dbReference>
<dbReference type="InterPro" id="IPR017871">
    <property type="entry name" value="ABC_transporter-like_CS"/>
</dbReference>
<keyword evidence="1" id="KW-0813">Transport</keyword>
<dbReference type="InterPro" id="IPR051782">
    <property type="entry name" value="ABC_Transporter_VariousFunc"/>
</dbReference>
<dbReference type="GO" id="GO:0005524">
    <property type="term" value="F:ATP binding"/>
    <property type="evidence" value="ECO:0007669"/>
    <property type="project" value="UniProtKB-KW"/>
</dbReference>
<feature type="domain" description="ABC transporter" evidence="4">
    <location>
        <begin position="4"/>
        <end position="214"/>
    </location>
</feature>
<dbReference type="PROSITE" id="PS50893">
    <property type="entry name" value="ABC_TRANSPORTER_2"/>
    <property type="match status" value="1"/>
</dbReference>
<comment type="caution">
    <text evidence="5">The sequence shown here is derived from an EMBL/GenBank/DDBJ whole genome shotgun (WGS) entry which is preliminary data.</text>
</comment>
<dbReference type="InterPro" id="IPR003593">
    <property type="entry name" value="AAA+_ATPase"/>
</dbReference>
<evidence type="ECO:0000256" key="1">
    <source>
        <dbReference type="ARBA" id="ARBA00022448"/>
    </source>
</evidence>
<sequence>MSYIEIKNLSKVLKGTTVLSKVNLQLEKGKIYGFIGRNGSGKTMLFRAICGLIRPTEGKILIDGKELNEDISFPESVGVIIENPGFWGNYTAYENLKILSSIKNIIDDEQINSQLSRIGLDQYKKLKYKKFSLGMKQKLAIVQAIMEKPDLIVLDEPTNALDEESCNLVREMILEEKRRGATILVASHNSDDINILADKKFKIDNGLVSEIVAN</sequence>
<dbReference type="SMART" id="SM00382">
    <property type="entry name" value="AAA"/>
    <property type="match status" value="1"/>
</dbReference>
<dbReference type="PANTHER" id="PTHR42939">
    <property type="entry name" value="ABC TRANSPORTER ATP-BINDING PROTEIN ALBC-RELATED"/>
    <property type="match status" value="1"/>
</dbReference>
<dbReference type="PROSITE" id="PS00211">
    <property type="entry name" value="ABC_TRANSPORTER_1"/>
    <property type="match status" value="1"/>
</dbReference>
<dbReference type="RefSeq" id="WP_191770044.1">
    <property type="nucleotide sequence ID" value="NZ_JACSRA010000036.1"/>
</dbReference>
<proteinExistence type="predicted"/>
<evidence type="ECO:0000313" key="5">
    <source>
        <dbReference type="EMBL" id="MBD7913147.1"/>
    </source>
</evidence>
<dbReference type="Proteomes" id="UP000627781">
    <property type="component" value="Unassembled WGS sequence"/>
</dbReference>
<dbReference type="Pfam" id="PF00005">
    <property type="entry name" value="ABC_tran"/>
    <property type="match status" value="1"/>
</dbReference>
<protein>
    <submittedName>
        <fullName evidence="5">ATP-binding cassette domain-containing protein</fullName>
    </submittedName>
</protein>
<reference evidence="5 6" key="1">
    <citation type="submission" date="2020-08" db="EMBL/GenBank/DDBJ databases">
        <title>A Genomic Blueprint of the Chicken Gut Microbiome.</title>
        <authorList>
            <person name="Gilroy R."/>
            <person name="Ravi A."/>
            <person name="Getino M."/>
            <person name="Pursley I."/>
            <person name="Horton D.L."/>
            <person name="Alikhan N.-F."/>
            <person name="Baker D."/>
            <person name="Gharbi K."/>
            <person name="Hall N."/>
            <person name="Watson M."/>
            <person name="Adriaenssens E.M."/>
            <person name="Foster-Nyarko E."/>
            <person name="Jarju S."/>
            <person name="Secka A."/>
            <person name="Antonio M."/>
            <person name="Oren A."/>
            <person name="Chaudhuri R."/>
            <person name="La Ragione R.M."/>
            <person name="Hildebrand F."/>
            <person name="Pallen M.J."/>
        </authorList>
    </citation>
    <scope>NUCLEOTIDE SEQUENCE [LARGE SCALE GENOMIC DNA]</scope>
    <source>
        <strain evidence="5 6">Sa3CVN1</strain>
    </source>
</reference>
<dbReference type="InterPro" id="IPR027417">
    <property type="entry name" value="P-loop_NTPase"/>
</dbReference>
<evidence type="ECO:0000313" key="6">
    <source>
        <dbReference type="Proteomes" id="UP000627781"/>
    </source>
</evidence>
<dbReference type="SUPFAM" id="SSF52540">
    <property type="entry name" value="P-loop containing nucleoside triphosphate hydrolases"/>
    <property type="match status" value="1"/>
</dbReference>
<dbReference type="EMBL" id="JACSRA010000036">
    <property type="protein sequence ID" value="MBD7913147.1"/>
    <property type="molecule type" value="Genomic_DNA"/>
</dbReference>
<organism evidence="5 6">
    <name type="scientific">Clostridium cibarium</name>
    <dbReference type="NCBI Taxonomy" id="2762247"/>
    <lineage>
        <taxon>Bacteria</taxon>
        <taxon>Bacillati</taxon>
        <taxon>Bacillota</taxon>
        <taxon>Clostridia</taxon>
        <taxon>Eubacteriales</taxon>
        <taxon>Clostridiaceae</taxon>
        <taxon>Clostridium</taxon>
    </lineage>
</organism>
<gene>
    <name evidence="5" type="ORF">H9661_17490</name>
</gene>
<accession>A0ABR8PYD2</accession>